<dbReference type="Gene3D" id="3.60.21.10">
    <property type="match status" value="1"/>
</dbReference>
<dbReference type="Pfam" id="PF00149">
    <property type="entry name" value="Metallophos"/>
    <property type="match status" value="1"/>
</dbReference>
<gene>
    <name evidence="6" type="ORF">AFR_27520</name>
</gene>
<dbReference type="GO" id="GO:0046872">
    <property type="term" value="F:metal ion binding"/>
    <property type="evidence" value="ECO:0007669"/>
    <property type="project" value="UniProtKB-KW"/>
</dbReference>
<feature type="domain" description="Calcineurin-like phosphoesterase" evidence="5">
    <location>
        <begin position="1"/>
        <end position="191"/>
    </location>
</feature>
<dbReference type="OrthoDB" id="5241795at2"/>
<evidence type="ECO:0000256" key="2">
    <source>
        <dbReference type="ARBA" id="ARBA00022801"/>
    </source>
</evidence>
<dbReference type="STRING" id="1246995.AFR_27520"/>
<dbReference type="PANTHER" id="PTHR42988">
    <property type="entry name" value="PHOSPHOHYDROLASE"/>
    <property type="match status" value="1"/>
</dbReference>
<accession>U5W704</accession>
<evidence type="ECO:0000313" key="7">
    <source>
        <dbReference type="Proteomes" id="UP000017746"/>
    </source>
</evidence>
<evidence type="ECO:0000256" key="4">
    <source>
        <dbReference type="ARBA" id="ARBA00025742"/>
    </source>
</evidence>
<dbReference type="InterPro" id="IPR004843">
    <property type="entry name" value="Calcineurin-like_PHP"/>
</dbReference>
<dbReference type="RefSeq" id="WP_023560103.1">
    <property type="nucleotide sequence ID" value="NC_022657.1"/>
</dbReference>
<keyword evidence="7" id="KW-1185">Reference proteome</keyword>
<sequence length="242" mass="25163">MMIAHLSDSQLLAGALAGEPATALNRAFGRLLALEPPPDCVVITGDLVETAGPGEYAVLRDILDRCPFPVHVVGGNHDGERLVDEHGGTRYLAGGTCLAYAVDYPEATVIVADSPIPGRPEGRLGAGQLRWIDETLGRRPDVPAIICLHHPPVTVGIPFPDGMGLLDAAELGEVIARRGNVARVLAGHVHPDVAVPFAGTLVSIASATYRQSAPGPTSFLLHVLTGDGCATHAVPAGDVFAY</sequence>
<evidence type="ECO:0000256" key="3">
    <source>
        <dbReference type="ARBA" id="ARBA00023004"/>
    </source>
</evidence>
<dbReference type="EMBL" id="CP006272">
    <property type="protein sequence ID" value="AGZ43765.1"/>
    <property type="molecule type" value="Genomic_DNA"/>
</dbReference>
<dbReference type="SUPFAM" id="SSF56300">
    <property type="entry name" value="Metallo-dependent phosphatases"/>
    <property type="match status" value="1"/>
</dbReference>
<comment type="similarity">
    <text evidence="4">Belongs to the cyclic nucleotide phosphodiesterase class-III family.</text>
</comment>
<keyword evidence="2" id="KW-0378">Hydrolase</keyword>
<evidence type="ECO:0000256" key="1">
    <source>
        <dbReference type="ARBA" id="ARBA00022723"/>
    </source>
</evidence>
<dbReference type="KEGG" id="afs:AFR_27520"/>
<evidence type="ECO:0000313" key="6">
    <source>
        <dbReference type="EMBL" id="AGZ43765.1"/>
    </source>
</evidence>
<proteinExistence type="inferred from homology"/>
<dbReference type="GO" id="GO:0016787">
    <property type="term" value="F:hydrolase activity"/>
    <property type="evidence" value="ECO:0007669"/>
    <property type="project" value="UniProtKB-KW"/>
</dbReference>
<dbReference type="AlphaFoldDB" id="U5W704"/>
<keyword evidence="3" id="KW-0408">Iron</keyword>
<name>U5W704_9ACTN</name>
<dbReference type="Proteomes" id="UP000017746">
    <property type="component" value="Chromosome"/>
</dbReference>
<dbReference type="PANTHER" id="PTHR42988:SF2">
    <property type="entry name" value="CYCLIC NUCLEOTIDE PHOSPHODIESTERASE CBUA0032-RELATED"/>
    <property type="match status" value="1"/>
</dbReference>
<reference evidence="6 7" key="1">
    <citation type="journal article" date="2014" name="J. Biotechnol.">
        <title>Complete genome sequence of the actinobacterium Actinoplanes friuliensis HAG 010964, producer of the lipopeptide antibiotic friulimycin.</title>
        <authorList>
            <person name="Ruckert C."/>
            <person name="Szczepanowski R."/>
            <person name="Albersmeier A."/>
            <person name="Goesmann A."/>
            <person name="Fischer N."/>
            <person name="Steinkamper A."/>
            <person name="Puhler A."/>
            <person name="Biener R."/>
            <person name="Schwartz D."/>
            <person name="Kalinowski J."/>
        </authorList>
    </citation>
    <scope>NUCLEOTIDE SEQUENCE [LARGE SCALE GENOMIC DNA]</scope>
    <source>
        <strain evidence="6 7">DSM 7358</strain>
    </source>
</reference>
<protein>
    <submittedName>
        <fullName evidence="6">Cyclic nucleotide phosphodiesterase</fullName>
    </submittedName>
</protein>
<dbReference type="eggNOG" id="COG1409">
    <property type="taxonomic scope" value="Bacteria"/>
</dbReference>
<dbReference type="PATRIC" id="fig|1246995.3.peg.5578"/>
<keyword evidence="1" id="KW-0479">Metal-binding</keyword>
<dbReference type="InterPro" id="IPR029052">
    <property type="entry name" value="Metallo-depent_PP-like"/>
</dbReference>
<organism evidence="6 7">
    <name type="scientific">Actinoplanes friuliensis DSM 7358</name>
    <dbReference type="NCBI Taxonomy" id="1246995"/>
    <lineage>
        <taxon>Bacteria</taxon>
        <taxon>Bacillati</taxon>
        <taxon>Actinomycetota</taxon>
        <taxon>Actinomycetes</taxon>
        <taxon>Micromonosporales</taxon>
        <taxon>Micromonosporaceae</taxon>
        <taxon>Actinoplanes</taxon>
    </lineage>
</organism>
<dbReference type="HOGENOM" id="CLU_070320_2_1_11"/>
<evidence type="ECO:0000259" key="5">
    <source>
        <dbReference type="Pfam" id="PF00149"/>
    </source>
</evidence>
<dbReference type="InterPro" id="IPR050884">
    <property type="entry name" value="CNP_phosphodiesterase-III"/>
</dbReference>